<sequence>MDARTEIGCLMFQGNVGGKCNAGRQPLKVKRKPGYRESREIWNKYVQSEIETRVQSTFSEERGGGG</sequence>
<proteinExistence type="predicted"/>
<evidence type="ECO:0000313" key="1">
    <source>
        <dbReference type="EMBL" id="CCD53056.1"/>
    </source>
</evidence>
<dbReference type="Proteomes" id="UP000008177">
    <property type="component" value="Unplaced contigs"/>
</dbReference>
<organism evidence="1 2">
    <name type="scientific">Botryotinia fuckeliana (strain T4)</name>
    <name type="common">Noble rot fungus</name>
    <name type="synonym">Botrytis cinerea</name>
    <dbReference type="NCBI Taxonomy" id="999810"/>
    <lineage>
        <taxon>Eukaryota</taxon>
        <taxon>Fungi</taxon>
        <taxon>Dikarya</taxon>
        <taxon>Ascomycota</taxon>
        <taxon>Pezizomycotina</taxon>
        <taxon>Leotiomycetes</taxon>
        <taxon>Helotiales</taxon>
        <taxon>Sclerotiniaceae</taxon>
        <taxon>Botrytis</taxon>
    </lineage>
</organism>
<evidence type="ECO:0000313" key="2">
    <source>
        <dbReference type="Proteomes" id="UP000008177"/>
    </source>
</evidence>
<dbReference type="EMBL" id="FQ790345">
    <property type="protein sequence ID" value="CCD53056.1"/>
    <property type="molecule type" value="Genomic_DNA"/>
</dbReference>
<protein>
    <submittedName>
        <fullName evidence="1">Uncharacterized protein</fullName>
    </submittedName>
</protein>
<accession>G2YN58</accession>
<gene>
    <name evidence="1" type="ORF">BofuT4_P139800.1</name>
</gene>
<dbReference type="HOGENOM" id="CLU_2943176_0_0_1"/>
<dbReference type="InParanoid" id="G2YN58"/>
<name>G2YN58_BOTF4</name>
<dbReference type="AlphaFoldDB" id="G2YN58"/>
<reference evidence="2" key="1">
    <citation type="journal article" date="2011" name="PLoS Genet.">
        <title>Genomic analysis of the necrotrophic fungal pathogens Sclerotinia sclerotiorum and Botrytis cinerea.</title>
        <authorList>
            <person name="Amselem J."/>
            <person name="Cuomo C.A."/>
            <person name="van Kan J.A."/>
            <person name="Viaud M."/>
            <person name="Benito E.P."/>
            <person name="Couloux A."/>
            <person name="Coutinho P.M."/>
            <person name="de Vries R.P."/>
            <person name="Dyer P.S."/>
            <person name="Fillinger S."/>
            <person name="Fournier E."/>
            <person name="Gout L."/>
            <person name="Hahn M."/>
            <person name="Kohn L."/>
            <person name="Lapalu N."/>
            <person name="Plummer K.M."/>
            <person name="Pradier J.M."/>
            <person name="Quevillon E."/>
            <person name="Sharon A."/>
            <person name="Simon A."/>
            <person name="ten Have A."/>
            <person name="Tudzynski B."/>
            <person name="Tudzynski P."/>
            <person name="Wincker P."/>
            <person name="Andrew M."/>
            <person name="Anthouard V."/>
            <person name="Beever R.E."/>
            <person name="Beffa R."/>
            <person name="Benoit I."/>
            <person name="Bouzid O."/>
            <person name="Brault B."/>
            <person name="Chen Z."/>
            <person name="Choquer M."/>
            <person name="Collemare J."/>
            <person name="Cotton P."/>
            <person name="Danchin E.G."/>
            <person name="Da Silva C."/>
            <person name="Gautier A."/>
            <person name="Giraud C."/>
            <person name="Giraud T."/>
            <person name="Gonzalez C."/>
            <person name="Grossetete S."/>
            <person name="Guldener U."/>
            <person name="Henrissat B."/>
            <person name="Howlett B.J."/>
            <person name="Kodira C."/>
            <person name="Kretschmer M."/>
            <person name="Lappartient A."/>
            <person name="Leroch M."/>
            <person name="Levis C."/>
            <person name="Mauceli E."/>
            <person name="Neuveglise C."/>
            <person name="Oeser B."/>
            <person name="Pearson M."/>
            <person name="Poulain J."/>
            <person name="Poussereau N."/>
            <person name="Quesneville H."/>
            <person name="Rascle C."/>
            <person name="Schumacher J."/>
            <person name="Segurens B."/>
            <person name="Sexton A."/>
            <person name="Silva E."/>
            <person name="Sirven C."/>
            <person name="Soanes D.M."/>
            <person name="Talbot N.J."/>
            <person name="Templeton M."/>
            <person name="Yandava C."/>
            <person name="Yarden O."/>
            <person name="Zeng Q."/>
            <person name="Rollins J.A."/>
            <person name="Lebrun M.H."/>
            <person name="Dickman M."/>
        </authorList>
    </citation>
    <scope>NUCLEOTIDE SEQUENCE [LARGE SCALE GENOMIC DNA]</scope>
    <source>
        <strain evidence="2">T4</strain>
    </source>
</reference>